<sequence>MRSRRSIARYGREILWALPLAVLGLAALHQAWLGVVLRHLSPEWHGLAQLVAYGTTGVVGAWLGLRRLLDALAERERAEEELRQAYADLKEQQRRLVVLHEFGKRAAGALDVQEVLALAARVPVELVGARGAAAVSFDPETGRPGLEVTWSLSDAATARLRRVVEGGLVSEACRACQPLTANLNAGCPMLTGLGPLATREGIGSVVCLPFAIGEDRVGVLATYLPAGEPPPPDRLHLLDVLAAEVAPALEGARLRARLAAAVYAGRELGRAPDDVHGLLDRALAILLEGWGAEVGAVLLRRGDPPAWEVAAQRHLGDMAAPAAALAMSLARLAQQRRHPVVIPRMRGRHGLRSVAAVPLEAEGEVLGVAVLGSTHDGQLARHQAEMLEALGAQLALAVRNAQLYHRLRETAVVEERYRLSREMHDTLAQTLGYLGLQASHVLRLVEHGEMHQASEELRQMVEVLREAYLDVREAIEDLRASTGESGGLQTSLRRVVETFRQRTPIAAHLEIEGPVPEMPSAVHLQLLRIVQEALANVRKHSQATRVEVRLRADPGHLELSVADDGRGFHPAGTQAPGHHGLVAMRERAQTIGAQLTIATGPGRGTRVMLRLPVPCAAAPCRERAAVTSAVRGGAPSDASHTGPGRG</sequence>
<evidence type="ECO:0000259" key="12">
    <source>
        <dbReference type="PROSITE" id="PS50109"/>
    </source>
</evidence>
<organism evidence="13 14">
    <name type="scientific">Geochorda subterranea</name>
    <dbReference type="NCBI Taxonomy" id="3109564"/>
    <lineage>
        <taxon>Bacteria</taxon>
        <taxon>Bacillati</taxon>
        <taxon>Bacillota</taxon>
        <taxon>Limnochordia</taxon>
        <taxon>Limnochordales</taxon>
        <taxon>Geochordaceae</taxon>
        <taxon>Geochorda</taxon>
    </lineage>
</organism>
<dbReference type="Pfam" id="PF13185">
    <property type="entry name" value="GAF_2"/>
    <property type="match status" value="1"/>
</dbReference>
<dbReference type="PANTHER" id="PTHR24421">
    <property type="entry name" value="NITRATE/NITRITE SENSOR PROTEIN NARX-RELATED"/>
    <property type="match status" value="1"/>
</dbReference>
<gene>
    <name evidence="13" type="ORF">VLY81_03265</name>
</gene>
<keyword evidence="11" id="KW-0175">Coiled coil</keyword>
<keyword evidence="14" id="KW-1185">Reference proteome</keyword>
<dbReference type="RefSeq" id="WP_324669597.1">
    <property type="nucleotide sequence ID" value="NZ_CP141614.1"/>
</dbReference>
<dbReference type="CDD" id="cd16917">
    <property type="entry name" value="HATPase_UhpB-NarQ-NarX-like"/>
    <property type="match status" value="1"/>
</dbReference>
<evidence type="ECO:0000256" key="8">
    <source>
        <dbReference type="ARBA" id="ARBA00022989"/>
    </source>
</evidence>
<evidence type="ECO:0000256" key="10">
    <source>
        <dbReference type="ARBA" id="ARBA00023136"/>
    </source>
</evidence>
<evidence type="ECO:0000256" key="6">
    <source>
        <dbReference type="ARBA" id="ARBA00022692"/>
    </source>
</evidence>
<feature type="coiled-coil region" evidence="11">
    <location>
        <begin position="65"/>
        <end position="95"/>
    </location>
</feature>
<dbReference type="Pfam" id="PF13492">
    <property type="entry name" value="GAF_3"/>
    <property type="match status" value="1"/>
</dbReference>
<dbReference type="InterPro" id="IPR050482">
    <property type="entry name" value="Sensor_HK_TwoCompSys"/>
</dbReference>
<dbReference type="SUPFAM" id="SSF55874">
    <property type="entry name" value="ATPase domain of HSP90 chaperone/DNA topoisomerase II/histidine kinase"/>
    <property type="match status" value="1"/>
</dbReference>
<name>A0ABZ1BQW3_9FIRM</name>
<dbReference type="SMART" id="SM00065">
    <property type="entry name" value="GAF"/>
    <property type="match status" value="2"/>
</dbReference>
<dbReference type="Gene3D" id="3.30.450.40">
    <property type="match status" value="2"/>
</dbReference>
<dbReference type="Gene3D" id="1.20.5.1930">
    <property type="match status" value="1"/>
</dbReference>
<evidence type="ECO:0000256" key="11">
    <source>
        <dbReference type="SAM" id="Coils"/>
    </source>
</evidence>
<keyword evidence="4" id="KW-1003">Cell membrane</keyword>
<dbReference type="PROSITE" id="PS50109">
    <property type="entry name" value="HIS_KIN"/>
    <property type="match status" value="1"/>
</dbReference>
<dbReference type="InterPro" id="IPR036890">
    <property type="entry name" value="HATPase_C_sf"/>
</dbReference>
<evidence type="ECO:0000256" key="3">
    <source>
        <dbReference type="ARBA" id="ARBA00012438"/>
    </source>
</evidence>
<evidence type="ECO:0000256" key="4">
    <source>
        <dbReference type="ARBA" id="ARBA00022475"/>
    </source>
</evidence>
<dbReference type="InterPro" id="IPR005467">
    <property type="entry name" value="His_kinase_dom"/>
</dbReference>
<dbReference type="InterPro" id="IPR003018">
    <property type="entry name" value="GAF"/>
</dbReference>
<comment type="catalytic activity">
    <reaction evidence="1">
        <text>ATP + protein L-histidine = ADP + protein N-phospho-L-histidine.</text>
        <dbReference type="EC" id="2.7.13.3"/>
    </reaction>
</comment>
<dbReference type="PANTHER" id="PTHR24421:SF37">
    <property type="entry name" value="SENSOR HISTIDINE KINASE NARS"/>
    <property type="match status" value="1"/>
</dbReference>
<keyword evidence="7" id="KW-0418">Kinase</keyword>
<evidence type="ECO:0000256" key="2">
    <source>
        <dbReference type="ARBA" id="ARBA00004651"/>
    </source>
</evidence>
<dbReference type="EC" id="2.7.13.3" evidence="3"/>
<keyword evidence="9" id="KW-0902">Two-component regulatory system</keyword>
<accession>A0ABZ1BQW3</accession>
<dbReference type="Pfam" id="PF07730">
    <property type="entry name" value="HisKA_3"/>
    <property type="match status" value="1"/>
</dbReference>
<dbReference type="SMART" id="SM00387">
    <property type="entry name" value="HATPase_c"/>
    <property type="match status" value="1"/>
</dbReference>
<dbReference type="Gene3D" id="3.30.565.10">
    <property type="entry name" value="Histidine kinase-like ATPase, C-terminal domain"/>
    <property type="match status" value="1"/>
</dbReference>
<keyword evidence="6" id="KW-0812">Transmembrane</keyword>
<keyword evidence="5" id="KW-0808">Transferase</keyword>
<evidence type="ECO:0000313" key="13">
    <source>
        <dbReference type="EMBL" id="WRP15204.1"/>
    </source>
</evidence>
<feature type="domain" description="Histidine kinase" evidence="12">
    <location>
        <begin position="418"/>
        <end position="615"/>
    </location>
</feature>
<dbReference type="SUPFAM" id="SSF55781">
    <property type="entry name" value="GAF domain-like"/>
    <property type="match status" value="2"/>
</dbReference>
<dbReference type="InterPro" id="IPR003594">
    <property type="entry name" value="HATPase_dom"/>
</dbReference>
<dbReference type="EMBL" id="CP141614">
    <property type="protein sequence ID" value="WRP15204.1"/>
    <property type="molecule type" value="Genomic_DNA"/>
</dbReference>
<evidence type="ECO:0000256" key="7">
    <source>
        <dbReference type="ARBA" id="ARBA00022777"/>
    </source>
</evidence>
<protein>
    <recommendedName>
        <fullName evidence="3">histidine kinase</fullName>
        <ecNumber evidence="3">2.7.13.3</ecNumber>
    </recommendedName>
</protein>
<dbReference type="Proteomes" id="UP001333102">
    <property type="component" value="Chromosome"/>
</dbReference>
<dbReference type="InterPro" id="IPR029016">
    <property type="entry name" value="GAF-like_dom_sf"/>
</dbReference>
<evidence type="ECO:0000313" key="14">
    <source>
        <dbReference type="Proteomes" id="UP001333102"/>
    </source>
</evidence>
<reference evidence="14" key="1">
    <citation type="submission" date="2023-12" db="EMBL/GenBank/DDBJ databases">
        <title>Novel isolates from deep terrestrial aquifers shed light on the physiology and ecology of the class Limnochordia.</title>
        <authorList>
            <person name="Karnachuk O.V."/>
            <person name="Lukina A.P."/>
            <person name="Avakyan M.R."/>
            <person name="Kadnikov V."/>
            <person name="Begmatov S."/>
            <person name="Beletsky A.V."/>
            <person name="Mardanov A.V."/>
            <person name="Ravin N.V."/>
        </authorList>
    </citation>
    <scope>NUCLEOTIDE SEQUENCE [LARGE SCALE GENOMIC DNA]</scope>
    <source>
        <strain evidence="14">LN</strain>
    </source>
</reference>
<evidence type="ECO:0000256" key="9">
    <source>
        <dbReference type="ARBA" id="ARBA00023012"/>
    </source>
</evidence>
<evidence type="ECO:0000256" key="5">
    <source>
        <dbReference type="ARBA" id="ARBA00022679"/>
    </source>
</evidence>
<keyword evidence="10" id="KW-0472">Membrane</keyword>
<keyword evidence="8" id="KW-1133">Transmembrane helix</keyword>
<dbReference type="InterPro" id="IPR011712">
    <property type="entry name" value="Sig_transdc_His_kin_sub3_dim/P"/>
</dbReference>
<dbReference type="Pfam" id="PF02518">
    <property type="entry name" value="HATPase_c"/>
    <property type="match status" value="1"/>
</dbReference>
<proteinExistence type="predicted"/>
<evidence type="ECO:0000256" key="1">
    <source>
        <dbReference type="ARBA" id="ARBA00000085"/>
    </source>
</evidence>
<comment type="subcellular location">
    <subcellularLocation>
        <location evidence="2">Cell membrane</location>
        <topology evidence="2">Multi-pass membrane protein</topology>
    </subcellularLocation>
</comment>